<feature type="binding site" evidence="13">
    <location>
        <begin position="104"/>
        <end position="106"/>
    </location>
    <ligand>
        <name>NAD(+)</name>
        <dbReference type="ChEBI" id="CHEBI:57540"/>
    </ligand>
</feature>
<keyword evidence="7 13" id="KW-0520">NAD</keyword>
<feature type="binding site" evidence="13">
    <location>
        <begin position="172"/>
        <end position="173"/>
    </location>
    <ligand>
        <name>(S)-2,3,4,5-tetrahydrodipicolinate</name>
        <dbReference type="ChEBI" id="CHEBI:16845"/>
    </ligand>
</feature>
<dbReference type="Pfam" id="PF05173">
    <property type="entry name" value="DapB_C"/>
    <property type="match status" value="1"/>
</dbReference>
<dbReference type="GO" id="GO:0008839">
    <property type="term" value="F:4-hydroxy-tetrahydrodipicolinate reductase"/>
    <property type="evidence" value="ECO:0007669"/>
    <property type="project" value="UniProtKB-UniRule"/>
</dbReference>
<feature type="binding site" evidence="13">
    <location>
        <begin position="130"/>
        <end position="133"/>
    </location>
    <ligand>
        <name>NAD(+)</name>
        <dbReference type="ChEBI" id="CHEBI:57540"/>
    </ligand>
</feature>
<evidence type="ECO:0000259" key="14">
    <source>
        <dbReference type="Pfam" id="PF01113"/>
    </source>
</evidence>
<feature type="active site" description="Proton donor" evidence="13">
    <location>
        <position position="166"/>
    </location>
</feature>
<dbReference type="PANTHER" id="PTHR20836">
    <property type="entry name" value="DIHYDRODIPICOLINATE REDUCTASE"/>
    <property type="match status" value="1"/>
</dbReference>
<dbReference type="GO" id="GO:0019877">
    <property type="term" value="P:diaminopimelate biosynthetic process"/>
    <property type="evidence" value="ECO:0007669"/>
    <property type="project" value="UniProtKB-UniRule"/>
</dbReference>
<dbReference type="UniPathway" id="UPA00034">
    <property type="reaction ID" value="UER00018"/>
</dbReference>
<evidence type="ECO:0000256" key="12">
    <source>
        <dbReference type="ARBA" id="ARBA00049396"/>
    </source>
</evidence>
<dbReference type="Proteomes" id="UP000605144">
    <property type="component" value="Unassembled WGS sequence"/>
</dbReference>
<comment type="function">
    <text evidence="13">Catalyzes the conversion of 4-hydroxy-tetrahydrodipicolinate (HTPA) to tetrahydrodipicolinate.</text>
</comment>
<dbReference type="GO" id="GO:0005737">
    <property type="term" value="C:cytoplasm"/>
    <property type="evidence" value="ECO:0007669"/>
    <property type="project" value="UniProtKB-SubCell"/>
</dbReference>
<keyword evidence="6 13" id="KW-0560">Oxidoreductase</keyword>
<evidence type="ECO:0000313" key="17">
    <source>
        <dbReference type="Proteomes" id="UP000605144"/>
    </source>
</evidence>
<protein>
    <recommendedName>
        <fullName evidence="10 13">4-hydroxy-tetrahydrodipicolinate reductase</fullName>
        <shortName evidence="13">HTPA reductase</shortName>
        <ecNumber evidence="10 13">1.17.1.8</ecNumber>
    </recommendedName>
</protein>
<name>A0A832YRY0_9EURY</name>
<dbReference type="InterPro" id="IPR022663">
    <property type="entry name" value="DapB_C"/>
</dbReference>
<dbReference type="FunFam" id="3.30.360.10:FF:000004">
    <property type="entry name" value="4-hydroxy-tetrahydrodipicolinate reductase"/>
    <property type="match status" value="1"/>
</dbReference>
<dbReference type="CDD" id="cd02274">
    <property type="entry name" value="DHDPR_N"/>
    <property type="match status" value="1"/>
</dbReference>
<dbReference type="GO" id="GO:0050661">
    <property type="term" value="F:NADP binding"/>
    <property type="evidence" value="ECO:0007669"/>
    <property type="project" value="UniProtKB-UniRule"/>
</dbReference>
<evidence type="ECO:0000313" key="16">
    <source>
        <dbReference type="EMBL" id="HIP16980.1"/>
    </source>
</evidence>
<evidence type="ECO:0000259" key="15">
    <source>
        <dbReference type="Pfam" id="PF05173"/>
    </source>
</evidence>
<keyword evidence="2 13" id="KW-0963">Cytoplasm</keyword>
<dbReference type="InterPro" id="IPR036291">
    <property type="entry name" value="NAD(P)-bd_dom_sf"/>
</dbReference>
<evidence type="ECO:0000256" key="13">
    <source>
        <dbReference type="HAMAP-Rule" id="MF_00102"/>
    </source>
</evidence>
<feature type="binding site" evidence="13">
    <location>
        <begin position="9"/>
        <end position="14"/>
    </location>
    <ligand>
        <name>NAD(+)</name>
        <dbReference type="ChEBI" id="CHEBI:57540"/>
    </ligand>
</feature>
<reference evidence="16" key="1">
    <citation type="journal article" date="2020" name="ISME J.">
        <title>Gammaproteobacteria mediating utilization of methyl-, sulfur- and petroleum organic compounds in deep ocean hydrothermal plumes.</title>
        <authorList>
            <person name="Zhou Z."/>
            <person name="Liu Y."/>
            <person name="Pan J."/>
            <person name="Cron B.R."/>
            <person name="Toner B.M."/>
            <person name="Anantharaman K."/>
            <person name="Breier J.A."/>
            <person name="Dick G.J."/>
            <person name="Li M."/>
        </authorList>
    </citation>
    <scope>NUCLEOTIDE SEQUENCE</scope>
    <source>
        <strain evidence="16">SZUA-1385</strain>
    </source>
</reference>
<dbReference type="PIRSF" id="PIRSF000161">
    <property type="entry name" value="DHPR"/>
    <property type="match status" value="1"/>
</dbReference>
<dbReference type="EMBL" id="DQSV01000033">
    <property type="protein sequence ID" value="HIP16980.1"/>
    <property type="molecule type" value="Genomic_DNA"/>
</dbReference>
<evidence type="ECO:0000256" key="11">
    <source>
        <dbReference type="ARBA" id="ARBA00049080"/>
    </source>
</evidence>
<dbReference type="HAMAP" id="MF_00102">
    <property type="entry name" value="DapB"/>
    <property type="match status" value="1"/>
</dbReference>
<organism evidence="16 17">
    <name type="scientific">Methanothermococcus okinawensis</name>
    <dbReference type="NCBI Taxonomy" id="155863"/>
    <lineage>
        <taxon>Archaea</taxon>
        <taxon>Methanobacteriati</taxon>
        <taxon>Methanobacteriota</taxon>
        <taxon>Methanomada group</taxon>
        <taxon>Methanococci</taxon>
        <taxon>Methanococcales</taxon>
        <taxon>Methanococcaceae</taxon>
        <taxon>Methanothermococcus</taxon>
    </lineage>
</organism>
<comment type="catalytic activity">
    <reaction evidence="11 13">
        <text>(S)-2,3,4,5-tetrahydrodipicolinate + NADP(+) + H2O = (2S,4S)-4-hydroxy-2,3,4,5-tetrahydrodipicolinate + NADPH + H(+)</text>
        <dbReference type="Rhea" id="RHEA:35331"/>
        <dbReference type="ChEBI" id="CHEBI:15377"/>
        <dbReference type="ChEBI" id="CHEBI:15378"/>
        <dbReference type="ChEBI" id="CHEBI:16845"/>
        <dbReference type="ChEBI" id="CHEBI:57783"/>
        <dbReference type="ChEBI" id="CHEBI:58349"/>
        <dbReference type="ChEBI" id="CHEBI:67139"/>
        <dbReference type="EC" id="1.17.1.8"/>
    </reaction>
</comment>
<comment type="pathway">
    <text evidence="9 13">Amino-acid biosynthesis; L-lysine biosynthesis via DAP pathway; (S)-tetrahydrodipicolinate from L-aspartate: step 4/4.</text>
</comment>
<feature type="active site" description="Proton donor/acceptor" evidence="13">
    <location>
        <position position="162"/>
    </location>
</feature>
<comment type="similarity">
    <text evidence="1 13">Belongs to the DapB family.</text>
</comment>
<comment type="catalytic activity">
    <reaction evidence="12 13">
        <text>(S)-2,3,4,5-tetrahydrodipicolinate + NAD(+) + H2O = (2S,4S)-4-hydroxy-2,3,4,5-tetrahydrodipicolinate + NADH + H(+)</text>
        <dbReference type="Rhea" id="RHEA:35323"/>
        <dbReference type="ChEBI" id="CHEBI:15377"/>
        <dbReference type="ChEBI" id="CHEBI:15378"/>
        <dbReference type="ChEBI" id="CHEBI:16845"/>
        <dbReference type="ChEBI" id="CHEBI:57540"/>
        <dbReference type="ChEBI" id="CHEBI:57945"/>
        <dbReference type="ChEBI" id="CHEBI:67139"/>
        <dbReference type="EC" id="1.17.1.8"/>
    </reaction>
</comment>
<feature type="binding site" evidence="13">
    <location>
        <position position="36"/>
    </location>
    <ligand>
        <name>NAD(+)</name>
        <dbReference type="ChEBI" id="CHEBI:57540"/>
    </ligand>
</feature>
<dbReference type="EC" id="1.17.1.8" evidence="10 13"/>
<dbReference type="InterPro" id="IPR023940">
    <property type="entry name" value="DHDPR_bac"/>
</dbReference>
<accession>A0A832YRY0</accession>
<evidence type="ECO:0000256" key="9">
    <source>
        <dbReference type="ARBA" id="ARBA00037922"/>
    </source>
</evidence>
<proteinExistence type="inferred from homology"/>
<comment type="subcellular location">
    <subcellularLocation>
        <location evidence="13">Cytoplasm</location>
    </subcellularLocation>
</comment>
<comment type="caution">
    <text evidence="16">The sequence shown here is derived from an EMBL/GenBank/DDBJ whole genome shotgun (WGS) entry which is preliminary data.</text>
</comment>
<evidence type="ECO:0000256" key="5">
    <source>
        <dbReference type="ARBA" id="ARBA00022915"/>
    </source>
</evidence>
<dbReference type="GO" id="GO:0009089">
    <property type="term" value="P:lysine biosynthetic process via diaminopimelate"/>
    <property type="evidence" value="ECO:0007669"/>
    <property type="project" value="UniProtKB-UniRule"/>
</dbReference>
<dbReference type="Gene3D" id="3.30.360.10">
    <property type="entry name" value="Dihydrodipicolinate Reductase, domain 2"/>
    <property type="match status" value="1"/>
</dbReference>
<evidence type="ECO:0000256" key="3">
    <source>
        <dbReference type="ARBA" id="ARBA00022605"/>
    </source>
</evidence>
<dbReference type="PROSITE" id="PS01298">
    <property type="entry name" value="DAPB"/>
    <property type="match status" value="1"/>
</dbReference>
<dbReference type="SUPFAM" id="SSF55347">
    <property type="entry name" value="Glyceraldehyde-3-phosphate dehydrogenase-like, C-terminal domain"/>
    <property type="match status" value="1"/>
</dbReference>
<gene>
    <name evidence="13" type="primary">dapB</name>
    <name evidence="16" type="ORF">EYG76_01570</name>
</gene>
<dbReference type="AlphaFoldDB" id="A0A832YRY0"/>
<evidence type="ECO:0000256" key="10">
    <source>
        <dbReference type="ARBA" id="ARBA00038983"/>
    </source>
</evidence>
<dbReference type="Gene3D" id="3.40.50.720">
    <property type="entry name" value="NAD(P)-binding Rossmann-like Domain"/>
    <property type="match status" value="1"/>
</dbReference>
<comment type="caution">
    <text evidence="13">Lacks conserved residue(s) required for the propagation of feature annotation.</text>
</comment>
<dbReference type="InterPro" id="IPR022664">
    <property type="entry name" value="DapB_N_CS"/>
</dbReference>
<dbReference type="SUPFAM" id="SSF51735">
    <property type="entry name" value="NAD(P)-binding Rossmann-fold domains"/>
    <property type="match status" value="1"/>
</dbReference>
<dbReference type="InterPro" id="IPR000846">
    <property type="entry name" value="DapB_N"/>
</dbReference>
<keyword evidence="4 13" id="KW-0521">NADP</keyword>
<keyword evidence="3 13" id="KW-0028">Amino-acid biosynthesis</keyword>
<evidence type="ECO:0000256" key="8">
    <source>
        <dbReference type="ARBA" id="ARBA00023154"/>
    </source>
</evidence>
<evidence type="ECO:0000256" key="2">
    <source>
        <dbReference type="ARBA" id="ARBA00022490"/>
    </source>
</evidence>
<dbReference type="PANTHER" id="PTHR20836:SF0">
    <property type="entry name" value="4-HYDROXY-TETRAHYDRODIPICOLINATE REDUCTASE 1, CHLOROPLASTIC-RELATED"/>
    <property type="match status" value="1"/>
</dbReference>
<dbReference type="GO" id="GO:0051287">
    <property type="term" value="F:NAD binding"/>
    <property type="evidence" value="ECO:0007669"/>
    <property type="project" value="UniProtKB-UniRule"/>
</dbReference>
<dbReference type="GO" id="GO:0016726">
    <property type="term" value="F:oxidoreductase activity, acting on CH or CH2 groups, NAD or NADP as acceptor"/>
    <property type="evidence" value="ECO:0007669"/>
    <property type="project" value="UniProtKB-UniRule"/>
</dbReference>
<comment type="subunit">
    <text evidence="13">Homotetramer.</text>
</comment>
<comment type="caution">
    <text evidence="13">Was originally thought to be a dihydrodipicolinate reductase (DHDPR), catalyzing the conversion of dihydrodipicolinate to tetrahydrodipicolinate. However, it was shown in E.coli that the substrate of the enzymatic reaction is not dihydrodipicolinate (DHDP) but in fact (2S,4S)-4-hydroxy-2,3,4,5-tetrahydrodipicolinic acid (HTPA), the product released by the DapA-catalyzed reaction.</text>
</comment>
<dbReference type="NCBIfam" id="TIGR00036">
    <property type="entry name" value="dapB"/>
    <property type="match status" value="1"/>
</dbReference>
<evidence type="ECO:0000256" key="7">
    <source>
        <dbReference type="ARBA" id="ARBA00023027"/>
    </source>
</evidence>
<evidence type="ECO:0000256" key="1">
    <source>
        <dbReference type="ARBA" id="ARBA00006642"/>
    </source>
</evidence>
<evidence type="ECO:0000256" key="4">
    <source>
        <dbReference type="ARBA" id="ARBA00022857"/>
    </source>
</evidence>
<dbReference type="Pfam" id="PF01113">
    <property type="entry name" value="DapB_N"/>
    <property type="match status" value="1"/>
</dbReference>
<feature type="binding site" evidence="13">
    <location>
        <position position="163"/>
    </location>
    <ligand>
        <name>(S)-2,3,4,5-tetrahydrodipicolinate</name>
        <dbReference type="ChEBI" id="CHEBI:16845"/>
    </ligand>
</feature>
<evidence type="ECO:0000256" key="6">
    <source>
        <dbReference type="ARBA" id="ARBA00023002"/>
    </source>
</evidence>
<sequence>MVIKVVVTGALGRMGGGIIKTLYKYPEEFKLVAAIESPNHEKKGEDIGLLHGIGNTGLVLETSDELENILDRTKPDVLVDFTAPEPCVNTTKIASSKGVNLVIGTTGFTESQKRELENAIKKHNVSAIISQNYAIGVNIFFKTLEFLAKKLGDYDIEIVEMHHRFKKDAPSGTALRAAEIIMDNLNRDSYINYGRNGLIGERKKEEICIHALRGGDVIGDHSVIFAGDGERLEITHKASSRQAFINGVILAIKFISQREKGIYNTFDMLSLNE</sequence>
<keyword evidence="8 13" id="KW-0457">Lysine biosynthesis</keyword>
<feature type="domain" description="Dihydrodipicolinate reductase C-terminal" evidence="15">
    <location>
        <begin position="136"/>
        <end position="269"/>
    </location>
</feature>
<keyword evidence="5 13" id="KW-0220">Diaminopimelate biosynthesis</keyword>
<feature type="domain" description="Dihydrodipicolinate reductase N-terminal" evidence="14">
    <location>
        <begin position="3"/>
        <end position="133"/>
    </location>
</feature>